<dbReference type="InterPro" id="IPR003593">
    <property type="entry name" value="AAA+_ATPase"/>
</dbReference>
<organism evidence="5 6">
    <name type="scientific">Actinocrinis puniceicyclus</name>
    <dbReference type="NCBI Taxonomy" id="977794"/>
    <lineage>
        <taxon>Bacteria</taxon>
        <taxon>Bacillati</taxon>
        <taxon>Actinomycetota</taxon>
        <taxon>Actinomycetes</taxon>
        <taxon>Catenulisporales</taxon>
        <taxon>Actinospicaceae</taxon>
        <taxon>Actinocrinis</taxon>
    </lineage>
</organism>
<evidence type="ECO:0000256" key="3">
    <source>
        <dbReference type="ARBA" id="ARBA00022840"/>
    </source>
</evidence>
<keyword evidence="2" id="KW-0547">Nucleotide-binding</keyword>
<dbReference type="PANTHER" id="PTHR43776:SF8">
    <property type="entry name" value="ABC TRANSPORTER, ATP-BINDING PROTEIN"/>
    <property type="match status" value="1"/>
</dbReference>
<proteinExistence type="predicted"/>
<dbReference type="EMBL" id="JAGSXH010000005">
    <property type="protein sequence ID" value="MBS2961934.1"/>
    <property type="molecule type" value="Genomic_DNA"/>
</dbReference>
<name>A0A8J7WLF2_9ACTN</name>
<evidence type="ECO:0000259" key="4">
    <source>
        <dbReference type="PROSITE" id="PS50893"/>
    </source>
</evidence>
<dbReference type="GO" id="GO:0015833">
    <property type="term" value="P:peptide transport"/>
    <property type="evidence" value="ECO:0007669"/>
    <property type="project" value="InterPro"/>
</dbReference>
<comment type="caution">
    <text evidence="5">The sequence shown here is derived from an EMBL/GenBank/DDBJ whole genome shotgun (WGS) entry which is preliminary data.</text>
</comment>
<keyword evidence="1" id="KW-0813">Transport</keyword>
<dbReference type="SMART" id="SM00382">
    <property type="entry name" value="AAA"/>
    <property type="match status" value="1"/>
</dbReference>
<dbReference type="NCBIfam" id="TIGR01727">
    <property type="entry name" value="oligo_HPY"/>
    <property type="match status" value="1"/>
</dbReference>
<dbReference type="CDD" id="cd03257">
    <property type="entry name" value="ABC_NikE_OppD_transporters"/>
    <property type="match status" value="1"/>
</dbReference>
<dbReference type="SUPFAM" id="SSF52540">
    <property type="entry name" value="P-loop containing nucleoside triphosphate hydrolases"/>
    <property type="match status" value="1"/>
</dbReference>
<dbReference type="Gene3D" id="3.40.50.300">
    <property type="entry name" value="P-loop containing nucleotide triphosphate hydrolases"/>
    <property type="match status" value="1"/>
</dbReference>
<dbReference type="Pfam" id="PF00005">
    <property type="entry name" value="ABC_tran"/>
    <property type="match status" value="1"/>
</dbReference>
<reference evidence="5" key="1">
    <citation type="submission" date="2021-04" db="EMBL/GenBank/DDBJ databases">
        <title>Genome based classification of Actinospica acidithermotolerans sp. nov., an actinobacterium isolated from an Indonesian hot spring.</title>
        <authorList>
            <person name="Kusuma A.B."/>
            <person name="Putra K.E."/>
            <person name="Nafisah S."/>
            <person name="Loh J."/>
            <person name="Nouioui I."/>
            <person name="Goodfellow M."/>
        </authorList>
    </citation>
    <scope>NUCLEOTIDE SEQUENCE</scope>
    <source>
        <strain evidence="5">DSM 45618</strain>
    </source>
</reference>
<evidence type="ECO:0000313" key="6">
    <source>
        <dbReference type="Proteomes" id="UP000677913"/>
    </source>
</evidence>
<dbReference type="InterPro" id="IPR013563">
    <property type="entry name" value="Oligopep_ABC_C"/>
</dbReference>
<keyword evidence="6" id="KW-1185">Reference proteome</keyword>
<gene>
    <name evidence="5" type="ORF">KGA66_02660</name>
</gene>
<dbReference type="InterPro" id="IPR027417">
    <property type="entry name" value="P-loop_NTPase"/>
</dbReference>
<evidence type="ECO:0000256" key="1">
    <source>
        <dbReference type="ARBA" id="ARBA00022448"/>
    </source>
</evidence>
<dbReference type="PROSITE" id="PS50893">
    <property type="entry name" value="ABC_TRANSPORTER_2"/>
    <property type="match status" value="1"/>
</dbReference>
<sequence length="357" mass="38569">MSALTVTDLTVDYRQRGGSRFRAVDALSFALEPGQTLALVGESGSGKSTVVRTLSRFVKPSAGEILLRGVDAADGVERGLPRGRRAKRKAYHKTMQLVFQDPFASLNPMHTVAHHLRRPLLLHGGHRRGPKLEAAVLDLLRSVNLTPAEDVARKHPHELSGGQRQRVAIARALATDPKVLLADEPVSMLDVSIRLEILNLLDRLKQDRDLALLYVTHDLATARHFSSQIMVMYRGEVVERGPSDQVILHPAHPYTRMLAAAAPDPTVSRAALAEARAQRAALRDTRAAEHRESVLDQGCRFRSRCPFAMPVCATRPPDLPAVKGSVPGAGAGGAGHAARCWLLDESAAAAPAADSAD</sequence>
<accession>A0A8J7WLF2</accession>
<dbReference type="InterPro" id="IPR017871">
    <property type="entry name" value="ABC_transporter-like_CS"/>
</dbReference>
<evidence type="ECO:0000256" key="2">
    <source>
        <dbReference type="ARBA" id="ARBA00022741"/>
    </source>
</evidence>
<dbReference type="Proteomes" id="UP000677913">
    <property type="component" value="Unassembled WGS sequence"/>
</dbReference>
<dbReference type="InterPro" id="IPR003439">
    <property type="entry name" value="ABC_transporter-like_ATP-bd"/>
</dbReference>
<dbReference type="Pfam" id="PF08352">
    <property type="entry name" value="oligo_HPY"/>
    <property type="match status" value="1"/>
</dbReference>
<dbReference type="PANTHER" id="PTHR43776">
    <property type="entry name" value="TRANSPORT ATP-BINDING PROTEIN"/>
    <property type="match status" value="1"/>
</dbReference>
<evidence type="ECO:0000313" key="5">
    <source>
        <dbReference type="EMBL" id="MBS2961934.1"/>
    </source>
</evidence>
<dbReference type="GO" id="GO:0055085">
    <property type="term" value="P:transmembrane transport"/>
    <property type="evidence" value="ECO:0007669"/>
    <property type="project" value="UniProtKB-ARBA"/>
</dbReference>
<dbReference type="InterPro" id="IPR050319">
    <property type="entry name" value="ABC_transp_ATP-bind"/>
</dbReference>
<feature type="domain" description="ABC transporter" evidence="4">
    <location>
        <begin position="4"/>
        <end position="259"/>
    </location>
</feature>
<dbReference type="PROSITE" id="PS00211">
    <property type="entry name" value="ABC_TRANSPORTER_1"/>
    <property type="match status" value="1"/>
</dbReference>
<protein>
    <submittedName>
        <fullName evidence="5">ABC transporter ATP-binding protein</fullName>
    </submittedName>
</protein>
<dbReference type="GO" id="GO:0005524">
    <property type="term" value="F:ATP binding"/>
    <property type="evidence" value="ECO:0007669"/>
    <property type="project" value="UniProtKB-KW"/>
</dbReference>
<dbReference type="GO" id="GO:0016887">
    <property type="term" value="F:ATP hydrolysis activity"/>
    <property type="evidence" value="ECO:0007669"/>
    <property type="project" value="InterPro"/>
</dbReference>
<dbReference type="RefSeq" id="WP_211464078.1">
    <property type="nucleotide sequence ID" value="NZ_JAGSXH010000005.1"/>
</dbReference>
<keyword evidence="3 5" id="KW-0067">ATP-binding</keyword>
<dbReference type="AlphaFoldDB" id="A0A8J7WLF2"/>